<reference evidence="2 3" key="1">
    <citation type="submission" date="2014-11" db="EMBL/GenBank/DDBJ databases">
        <authorList>
            <person name="Wibberg Daniel"/>
        </authorList>
    </citation>
    <scope>NUCLEOTIDE SEQUENCE [LARGE SCALE GENOMIC DNA]</scope>
    <source>
        <strain evidence="2">Rhizoctonia solani AG1-IB 7/3/14</strain>
    </source>
</reference>
<evidence type="ECO:0000313" key="3">
    <source>
        <dbReference type="Proteomes" id="UP000059188"/>
    </source>
</evidence>
<sequence>MSNLNEKISVGSDISETSLQAPDDPIQAPLPDQAGPSAEPTPTSGPAFFELRRRQWCTAQPSTNSDQPAVRPALDSSSHARLEAIVTSSGYEFDDGIWDTYLKNVNDRLKAGVILRKPLPLWIVIRVLRAGWMRDGTWYGPGSLQPGPVETSSAMPETPALTPTAFLNEISGARSNVGDATGGRVYASRRVRAPGWNEAALEVERIMQAVEAEAE</sequence>
<name>A0A0B7FTR1_THACB</name>
<organism evidence="2 3">
    <name type="scientific">Thanatephorus cucumeris (strain AG1-IB / isolate 7/3/14)</name>
    <name type="common">Lettuce bottom rot fungus</name>
    <name type="synonym">Rhizoctonia solani</name>
    <dbReference type="NCBI Taxonomy" id="1108050"/>
    <lineage>
        <taxon>Eukaryota</taxon>
        <taxon>Fungi</taxon>
        <taxon>Dikarya</taxon>
        <taxon>Basidiomycota</taxon>
        <taxon>Agaricomycotina</taxon>
        <taxon>Agaricomycetes</taxon>
        <taxon>Cantharellales</taxon>
        <taxon>Ceratobasidiaceae</taxon>
        <taxon>Rhizoctonia</taxon>
        <taxon>Rhizoctonia solani AG-1</taxon>
    </lineage>
</organism>
<feature type="region of interest" description="Disordered" evidence="1">
    <location>
        <begin position="1"/>
        <end position="46"/>
    </location>
</feature>
<evidence type="ECO:0000313" key="2">
    <source>
        <dbReference type="EMBL" id="CEL59603.1"/>
    </source>
</evidence>
<dbReference type="AlphaFoldDB" id="A0A0B7FTR1"/>
<dbReference type="OrthoDB" id="3366194at2759"/>
<evidence type="ECO:0000256" key="1">
    <source>
        <dbReference type="SAM" id="MobiDB-lite"/>
    </source>
</evidence>
<feature type="compositionally biased region" description="Polar residues" evidence="1">
    <location>
        <begin position="1"/>
        <end position="20"/>
    </location>
</feature>
<gene>
    <name evidence="2" type="ORF">RSOLAG1IB_03536</name>
</gene>
<protein>
    <submittedName>
        <fullName evidence="2">Uncharacterized protein</fullName>
    </submittedName>
</protein>
<dbReference type="Proteomes" id="UP000059188">
    <property type="component" value="Unassembled WGS sequence"/>
</dbReference>
<proteinExistence type="predicted"/>
<accession>A0A0B7FTR1</accession>
<keyword evidence="3" id="KW-1185">Reference proteome</keyword>
<dbReference type="EMBL" id="LN679103">
    <property type="protein sequence ID" value="CEL59603.1"/>
    <property type="molecule type" value="Genomic_DNA"/>
</dbReference>